<dbReference type="Proteomes" id="UP000594262">
    <property type="component" value="Unplaced"/>
</dbReference>
<feature type="transmembrane region" description="Helical" evidence="9">
    <location>
        <begin position="116"/>
        <end position="134"/>
    </location>
</feature>
<evidence type="ECO:0000259" key="10">
    <source>
        <dbReference type="PROSITE" id="PS50262"/>
    </source>
</evidence>
<feature type="transmembrane region" description="Helical" evidence="9">
    <location>
        <begin position="252"/>
        <end position="280"/>
    </location>
</feature>
<dbReference type="Gene3D" id="1.20.1070.10">
    <property type="entry name" value="Rhodopsin 7-helix transmembrane proteins"/>
    <property type="match status" value="1"/>
</dbReference>
<sequence length="382" mass="44163">MKTALMSLGNNTTIVGHERLEPTPITMERKCEWDTTNISLIFCYFLILFIGTCGNILVLAMFNRKSKQSALNLLIMYLAAFDLFASIFVPFIFGYWVWVCDLQWHFGLFGCKTLPVATRIFTSVSIGILLIMAIERCRVIISPFKPPISRKTIHFTVFVTVILAVVSETHYITTLHINRDGECAVVVHEYYIIASITITLLRTVTFMSIFLSTTLLVTCKLRRKSGIDNTETKELASHMEVRTRRKRKAMKMLAVMMVVFGITVLPRDLFQMSLVISYLLPEKYWIDYSLAILRINTILKILQTSNSIYNVFIYAGMYKGFVANALKICKRVKKIKKQYTIRRRTIQRSYYEREEEYHLSLSKSSNLTRFSPDCVSTDDVWI</sequence>
<keyword evidence="7 8" id="KW-0807">Transducer</keyword>
<reference evidence="11" key="1">
    <citation type="submission" date="2021-01" db="UniProtKB">
        <authorList>
            <consortium name="EnsemblMetazoa"/>
        </authorList>
    </citation>
    <scope>IDENTIFICATION</scope>
</reference>
<feature type="transmembrane region" description="Helical" evidence="9">
    <location>
        <begin position="307"/>
        <end position="326"/>
    </location>
</feature>
<evidence type="ECO:0000256" key="8">
    <source>
        <dbReference type="RuleBase" id="RU000688"/>
    </source>
</evidence>
<evidence type="ECO:0000256" key="1">
    <source>
        <dbReference type="ARBA" id="ARBA00004141"/>
    </source>
</evidence>
<evidence type="ECO:0000256" key="6">
    <source>
        <dbReference type="ARBA" id="ARBA00023170"/>
    </source>
</evidence>
<feature type="transmembrane region" description="Helical" evidence="9">
    <location>
        <begin position="192"/>
        <end position="217"/>
    </location>
</feature>
<dbReference type="PROSITE" id="PS00237">
    <property type="entry name" value="G_PROTEIN_RECEP_F1_1"/>
    <property type="match status" value="1"/>
</dbReference>
<protein>
    <recommendedName>
        <fullName evidence="10">G-protein coupled receptors family 1 profile domain-containing protein</fullName>
    </recommendedName>
</protein>
<name>A0A7M5XN32_9CNID</name>
<evidence type="ECO:0000256" key="7">
    <source>
        <dbReference type="ARBA" id="ARBA00023224"/>
    </source>
</evidence>
<dbReference type="InterPro" id="IPR017452">
    <property type="entry name" value="GPCR_Rhodpsn_7TM"/>
</dbReference>
<dbReference type="RefSeq" id="XP_066919240.1">
    <property type="nucleotide sequence ID" value="XM_067063139.1"/>
</dbReference>
<feature type="transmembrane region" description="Helical" evidence="9">
    <location>
        <begin position="155"/>
        <end position="172"/>
    </location>
</feature>
<keyword evidence="3 9" id="KW-1133">Transmembrane helix</keyword>
<proteinExistence type="inferred from homology"/>
<accession>A0A7M5XN32</accession>
<dbReference type="Pfam" id="PF00001">
    <property type="entry name" value="7tm_1"/>
    <property type="match status" value="1"/>
</dbReference>
<dbReference type="GeneID" id="136806552"/>
<dbReference type="PROSITE" id="PS50262">
    <property type="entry name" value="G_PROTEIN_RECEP_F1_2"/>
    <property type="match status" value="1"/>
</dbReference>
<dbReference type="PRINTS" id="PR00237">
    <property type="entry name" value="GPCRRHODOPSN"/>
</dbReference>
<dbReference type="AlphaFoldDB" id="A0A7M5XN32"/>
<feature type="transmembrane region" description="Helical" evidence="9">
    <location>
        <begin position="38"/>
        <end position="62"/>
    </location>
</feature>
<dbReference type="RefSeq" id="XP_066919241.1">
    <property type="nucleotide sequence ID" value="XM_067063140.1"/>
</dbReference>
<keyword evidence="6 8" id="KW-0675">Receptor</keyword>
<feature type="domain" description="G-protein coupled receptors family 1 profile" evidence="10">
    <location>
        <begin position="54"/>
        <end position="314"/>
    </location>
</feature>
<keyword evidence="5 9" id="KW-0472">Membrane</keyword>
<evidence type="ECO:0000256" key="9">
    <source>
        <dbReference type="SAM" id="Phobius"/>
    </source>
</evidence>
<keyword evidence="4 8" id="KW-0297">G-protein coupled receptor</keyword>
<keyword evidence="12" id="KW-1185">Reference proteome</keyword>
<evidence type="ECO:0000256" key="2">
    <source>
        <dbReference type="ARBA" id="ARBA00022692"/>
    </source>
</evidence>
<evidence type="ECO:0000256" key="3">
    <source>
        <dbReference type="ARBA" id="ARBA00022989"/>
    </source>
</evidence>
<keyword evidence="2 8" id="KW-0812">Transmembrane</keyword>
<dbReference type="EnsemblMetazoa" id="CLYHEMT026111.1">
    <property type="protein sequence ID" value="CLYHEMP026111.1"/>
    <property type="gene ID" value="CLYHEMG026111"/>
</dbReference>
<evidence type="ECO:0000313" key="11">
    <source>
        <dbReference type="EnsemblMetazoa" id="CLYHEMP026111.1"/>
    </source>
</evidence>
<dbReference type="GO" id="GO:0004930">
    <property type="term" value="F:G protein-coupled receptor activity"/>
    <property type="evidence" value="ECO:0007669"/>
    <property type="project" value="UniProtKB-KW"/>
</dbReference>
<evidence type="ECO:0000256" key="5">
    <source>
        <dbReference type="ARBA" id="ARBA00023136"/>
    </source>
</evidence>
<dbReference type="SUPFAM" id="SSF81321">
    <property type="entry name" value="Family A G protein-coupled receptor-like"/>
    <property type="match status" value="1"/>
</dbReference>
<comment type="subcellular location">
    <subcellularLocation>
        <location evidence="1">Membrane</location>
        <topology evidence="1">Multi-pass membrane protein</topology>
    </subcellularLocation>
</comment>
<feature type="transmembrane region" description="Helical" evidence="9">
    <location>
        <begin position="74"/>
        <end position="96"/>
    </location>
</feature>
<dbReference type="InterPro" id="IPR000276">
    <property type="entry name" value="GPCR_Rhodpsn"/>
</dbReference>
<dbReference type="GO" id="GO:0005886">
    <property type="term" value="C:plasma membrane"/>
    <property type="evidence" value="ECO:0007669"/>
    <property type="project" value="TreeGrafter"/>
</dbReference>
<dbReference type="PANTHER" id="PTHR45695:SF9">
    <property type="entry name" value="LEUCOKININ RECEPTOR"/>
    <property type="match status" value="1"/>
</dbReference>
<evidence type="ECO:0000256" key="4">
    <source>
        <dbReference type="ARBA" id="ARBA00023040"/>
    </source>
</evidence>
<comment type="similarity">
    <text evidence="8">Belongs to the G-protein coupled receptor 1 family.</text>
</comment>
<dbReference type="OrthoDB" id="9990906at2759"/>
<dbReference type="PANTHER" id="PTHR45695">
    <property type="entry name" value="LEUCOKININ RECEPTOR-RELATED"/>
    <property type="match status" value="1"/>
</dbReference>
<evidence type="ECO:0000313" key="12">
    <source>
        <dbReference type="Proteomes" id="UP000594262"/>
    </source>
</evidence>
<organism evidence="11 12">
    <name type="scientific">Clytia hemisphaerica</name>
    <dbReference type="NCBI Taxonomy" id="252671"/>
    <lineage>
        <taxon>Eukaryota</taxon>
        <taxon>Metazoa</taxon>
        <taxon>Cnidaria</taxon>
        <taxon>Hydrozoa</taxon>
        <taxon>Hydroidolina</taxon>
        <taxon>Leptothecata</taxon>
        <taxon>Obeliida</taxon>
        <taxon>Clytiidae</taxon>
        <taxon>Clytia</taxon>
    </lineage>
</organism>